<evidence type="ECO:0000313" key="1">
    <source>
        <dbReference type="Proteomes" id="UP000887580"/>
    </source>
</evidence>
<name>A0AC35ERR8_9BILA</name>
<dbReference type="WBParaSite" id="PS1159_v2.g10239.t1">
    <property type="protein sequence ID" value="PS1159_v2.g10239.t1"/>
    <property type="gene ID" value="PS1159_v2.g10239"/>
</dbReference>
<organism evidence="1 2">
    <name type="scientific">Panagrolaimus sp. PS1159</name>
    <dbReference type="NCBI Taxonomy" id="55785"/>
    <lineage>
        <taxon>Eukaryota</taxon>
        <taxon>Metazoa</taxon>
        <taxon>Ecdysozoa</taxon>
        <taxon>Nematoda</taxon>
        <taxon>Chromadorea</taxon>
        <taxon>Rhabditida</taxon>
        <taxon>Tylenchina</taxon>
        <taxon>Panagrolaimomorpha</taxon>
        <taxon>Panagrolaimoidea</taxon>
        <taxon>Panagrolaimidae</taxon>
        <taxon>Panagrolaimus</taxon>
    </lineage>
</organism>
<protein>
    <submittedName>
        <fullName evidence="2">Uncharacterized protein</fullName>
    </submittedName>
</protein>
<sequence length="93" mass="10729">MTISQNTTILQQTSTSSATSSTNNLTTSQYDNTFDNNMPIRFWYSVEHILALYQYQPLFDILMSSLDSTKSYDISFTSIIQHLPIDFRHIARP</sequence>
<reference evidence="2" key="1">
    <citation type="submission" date="2022-11" db="UniProtKB">
        <authorList>
            <consortium name="WormBaseParasite"/>
        </authorList>
    </citation>
    <scope>IDENTIFICATION</scope>
</reference>
<dbReference type="Proteomes" id="UP000887580">
    <property type="component" value="Unplaced"/>
</dbReference>
<evidence type="ECO:0000313" key="2">
    <source>
        <dbReference type="WBParaSite" id="PS1159_v2.g10239.t1"/>
    </source>
</evidence>
<proteinExistence type="predicted"/>
<accession>A0AC35ERR8</accession>